<dbReference type="OrthoDB" id="288590at2759"/>
<evidence type="ECO:0000259" key="7">
    <source>
        <dbReference type="PROSITE" id="PS51471"/>
    </source>
</evidence>
<keyword evidence="9" id="KW-1185">Reference proteome</keyword>
<accession>A0A5J4ZDR8</accession>
<dbReference type="Pfam" id="PF14226">
    <property type="entry name" value="DIOX_N"/>
    <property type="match status" value="1"/>
</dbReference>
<dbReference type="InterPro" id="IPR044861">
    <property type="entry name" value="IPNS-like_FE2OG_OXY"/>
</dbReference>
<evidence type="ECO:0000313" key="9">
    <source>
        <dbReference type="Proteomes" id="UP000325577"/>
    </source>
</evidence>
<dbReference type="Gene3D" id="2.60.120.330">
    <property type="entry name" value="B-lactam Antibiotic, Isopenicillin N Synthase, Chain"/>
    <property type="match status" value="1"/>
</dbReference>
<evidence type="ECO:0000256" key="5">
    <source>
        <dbReference type="ARBA" id="ARBA00023004"/>
    </source>
</evidence>
<dbReference type="SUPFAM" id="SSF51197">
    <property type="entry name" value="Clavaminate synthase-like"/>
    <property type="match status" value="1"/>
</dbReference>
<evidence type="ECO:0000256" key="6">
    <source>
        <dbReference type="RuleBase" id="RU003682"/>
    </source>
</evidence>
<keyword evidence="3" id="KW-0847">Vitamin C</keyword>
<dbReference type="InterPro" id="IPR026992">
    <property type="entry name" value="DIOX_N"/>
</dbReference>
<dbReference type="PANTHER" id="PTHR10209">
    <property type="entry name" value="OXIDOREDUCTASE, 2OG-FE II OXYGENASE FAMILY PROTEIN"/>
    <property type="match status" value="1"/>
</dbReference>
<dbReference type="PANTHER" id="PTHR10209:SF546">
    <property type="entry name" value="1-AMINOCYCLOPROPANE-1-CARBOXYLATE OXIDASE HOMOLOG 4-LIKE"/>
    <property type="match status" value="1"/>
</dbReference>
<dbReference type="FunFam" id="2.60.120.330:FF:000005">
    <property type="entry name" value="1-aminocyclopropane-1-carboxylate oxidase homolog 1"/>
    <property type="match status" value="1"/>
</dbReference>
<evidence type="ECO:0000256" key="2">
    <source>
        <dbReference type="ARBA" id="ARBA00022723"/>
    </source>
</evidence>
<feature type="domain" description="Fe2OG dioxygenase" evidence="7">
    <location>
        <begin position="211"/>
        <end position="312"/>
    </location>
</feature>
<dbReference type="AlphaFoldDB" id="A0A5J4ZDR8"/>
<gene>
    <name evidence="8" type="ORF">F0562_017059</name>
</gene>
<keyword evidence="5 6" id="KW-0408">Iron</keyword>
<evidence type="ECO:0000256" key="3">
    <source>
        <dbReference type="ARBA" id="ARBA00022896"/>
    </source>
</evidence>
<dbReference type="GO" id="GO:0051213">
    <property type="term" value="F:dioxygenase activity"/>
    <property type="evidence" value="ECO:0007669"/>
    <property type="project" value="UniProtKB-ARBA"/>
</dbReference>
<comment type="similarity">
    <text evidence="1 6">Belongs to the iron/ascorbate-dependent oxidoreductase family.</text>
</comment>
<evidence type="ECO:0000256" key="1">
    <source>
        <dbReference type="ARBA" id="ARBA00008056"/>
    </source>
</evidence>
<dbReference type="GO" id="GO:0046872">
    <property type="term" value="F:metal ion binding"/>
    <property type="evidence" value="ECO:0007669"/>
    <property type="project" value="UniProtKB-KW"/>
</dbReference>
<dbReference type="InterPro" id="IPR005123">
    <property type="entry name" value="Oxoglu/Fe-dep_dioxygenase_dom"/>
</dbReference>
<dbReference type="PROSITE" id="PS51471">
    <property type="entry name" value="FE2OG_OXY"/>
    <property type="match status" value="1"/>
</dbReference>
<dbReference type="Pfam" id="PF03171">
    <property type="entry name" value="2OG-FeII_Oxy"/>
    <property type="match status" value="1"/>
</dbReference>
<evidence type="ECO:0000313" key="8">
    <source>
        <dbReference type="EMBL" id="KAA8516743.1"/>
    </source>
</evidence>
<dbReference type="EMBL" id="CM018051">
    <property type="protein sequence ID" value="KAA8516743.1"/>
    <property type="molecule type" value="Genomic_DNA"/>
</dbReference>
<dbReference type="GO" id="GO:0031418">
    <property type="term" value="F:L-ascorbic acid binding"/>
    <property type="evidence" value="ECO:0007669"/>
    <property type="project" value="UniProtKB-KW"/>
</dbReference>
<sequence>MAAGGETLSYDPMEEAKEFDNSKIGVKGLSESGITTIPKFFVHPPEVVSNHKSSTASAGGIPLIDLSDAKSELHRPKIVQQISDAARTWGFFQLINHGIPVSKLDETIAAYRAFFDQPTEVKMNHYRREESHGVLYASNNDLYRSKMATWHDTLQVWMSPEPAKVEDIPEVCRKEVVEWEVHANMVAETVLGLLCEGLGLEAEKLKNMGYTKTRAIVGHCYPYCPQPDLTIGLSSHSDYGMVTVLLQNEVPGLQIKHGDGWVDVIPMHGTLTINVGDTLQIVSNGEYKSVEHRVLANPLKEPRISIIEFFNAG</sequence>
<dbReference type="InterPro" id="IPR027443">
    <property type="entry name" value="IPNS-like_sf"/>
</dbReference>
<protein>
    <recommendedName>
        <fullName evidence="7">Fe2OG dioxygenase domain-containing protein</fullName>
    </recommendedName>
</protein>
<dbReference type="GO" id="GO:0016705">
    <property type="term" value="F:oxidoreductase activity, acting on paired donors, with incorporation or reduction of molecular oxygen"/>
    <property type="evidence" value="ECO:0007669"/>
    <property type="project" value="UniProtKB-ARBA"/>
</dbReference>
<reference evidence="8 9" key="1">
    <citation type="submission" date="2019-09" db="EMBL/GenBank/DDBJ databases">
        <title>A chromosome-level genome assembly of the Chinese tupelo Nyssa sinensis.</title>
        <authorList>
            <person name="Yang X."/>
            <person name="Kang M."/>
            <person name="Yang Y."/>
            <person name="Xiong H."/>
            <person name="Wang M."/>
            <person name="Zhang Z."/>
            <person name="Wang Z."/>
            <person name="Wu H."/>
            <person name="Ma T."/>
            <person name="Liu J."/>
            <person name="Xi Z."/>
        </authorList>
    </citation>
    <scope>NUCLEOTIDE SEQUENCE [LARGE SCALE GENOMIC DNA]</scope>
    <source>
        <strain evidence="8">J267</strain>
        <tissue evidence="8">Leaf</tissue>
    </source>
</reference>
<keyword evidence="2 6" id="KW-0479">Metal-binding</keyword>
<keyword evidence="4 6" id="KW-0560">Oxidoreductase</keyword>
<dbReference type="Proteomes" id="UP000325577">
    <property type="component" value="Linkage Group LG8"/>
</dbReference>
<proteinExistence type="inferred from homology"/>
<organism evidence="8 9">
    <name type="scientific">Nyssa sinensis</name>
    <dbReference type="NCBI Taxonomy" id="561372"/>
    <lineage>
        <taxon>Eukaryota</taxon>
        <taxon>Viridiplantae</taxon>
        <taxon>Streptophyta</taxon>
        <taxon>Embryophyta</taxon>
        <taxon>Tracheophyta</taxon>
        <taxon>Spermatophyta</taxon>
        <taxon>Magnoliopsida</taxon>
        <taxon>eudicotyledons</taxon>
        <taxon>Gunneridae</taxon>
        <taxon>Pentapetalae</taxon>
        <taxon>asterids</taxon>
        <taxon>Cornales</taxon>
        <taxon>Nyssaceae</taxon>
        <taxon>Nyssa</taxon>
    </lineage>
</organism>
<evidence type="ECO:0000256" key="4">
    <source>
        <dbReference type="ARBA" id="ARBA00023002"/>
    </source>
</evidence>
<name>A0A5J4ZDR8_9ASTE</name>